<name>A0A1I0XY61_9CELL</name>
<dbReference type="GO" id="GO:0016791">
    <property type="term" value="F:phosphatase activity"/>
    <property type="evidence" value="ECO:0007669"/>
    <property type="project" value="TreeGrafter"/>
</dbReference>
<keyword evidence="4" id="KW-1185">Reference proteome</keyword>
<dbReference type="Gene3D" id="3.60.40.10">
    <property type="entry name" value="PPM-type phosphatase domain"/>
    <property type="match status" value="1"/>
</dbReference>
<dbReference type="Pfam" id="PF07228">
    <property type="entry name" value="SpoIIE"/>
    <property type="match status" value="1"/>
</dbReference>
<protein>
    <submittedName>
        <fullName evidence="3">Stage II sporulation protein E (SpoIIE)</fullName>
    </submittedName>
</protein>
<evidence type="ECO:0000259" key="2">
    <source>
        <dbReference type="Pfam" id="PF07228"/>
    </source>
</evidence>
<evidence type="ECO:0000256" key="1">
    <source>
        <dbReference type="ARBA" id="ARBA00022801"/>
    </source>
</evidence>
<reference evidence="3 4" key="1">
    <citation type="submission" date="2016-10" db="EMBL/GenBank/DDBJ databases">
        <authorList>
            <person name="de Groot N.N."/>
        </authorList>
    </citation>
    <scope>NUCLEOTIDE SEQUENCE [LARGE SCALE GENOMIC DNA]</scope>
    <source>
        <strain evidence="3 4">CGMCC 4.6945</strain>
    </source>
</reference>
<dbReference type="InterPro" id="IPR036457">
    <property type="entry name" value="PPM-type-like_dom_sf"/>
</dbReference>
<dbReference type="InterPro" id="IPR001932">
    <property type="entry name" value="PPM-type_phosphatase-like_dom"/>
</dbReference>
<feature type="domain" description="PPM-type phosphatase" evidence="2">
    <location>
        <begin position="10"/>
        <end position="72"/>
    </location>
</feature>
<dbReference type="PANTHER" id="PTHR43156">
    <property type="entry name" value="STAGE II SPORULATION PROTEIN E-RELATED"/>
    <property type="match status" value="1"/>
</dbReference>
<accession>A0A1I0XY61</accession>
<dbReference type="PANTHER" id="PTHR43156:SF2">
    <property type="entry name" value="STAGE II SPORULATION PROTEIN E"/>
    <property type="match status" value="1"/>
</dbReference>
<organism evidence="3 4">
    <name type="scientific">Cellulomonas marina</name>
    <dbReference type="NCBI Taxonomy" id="988821"/>
    <lineage>
        <taxon>Bacteria</taxon>
        <taxon>Bacillati</taxon>
        <taxon>Actinomycetota</taxon>
        <taxon>Actinomycetes</taxon>
        <taxon>Micrococcales</taxon>
        <taxon>Cellulomonadaceae</taxon>
        <taxon>Cellulomonas</taxon>
    </lineage>
</organism>
<proteinExistence type="predicted"/>
<gene>
    <name evidence="3" type="ORF">SAMN05421867_10662</name>
</gene>
<evidence type="ECO:0000313" key="4">
    <source>
        <dbReference type="Proteomes" id="UP000199012"/>
    </source>
</evidence>
<dbReference type="Proteomes" id="UP000199012">
    <property type="component" value="Unassembled WGS sequence"/>
</dbReference>
<evidence type="ECO:0000313" key="3">
    <source>
        <dbReference type="EMBL" id="SFB05962.1"/>
    </source>
</evidence>
<dbReference type="OrthoDB" id="319881at2"/>
<sequence>MHAGAGCHPLLYTDGLVERRDEDLAARLEHLRRTVEELAAGDGDLDTLCDEVLARMLPAHPDDDVALLAVRLHAQDR</sequence>
<keyword evidence="1" id="KW-0378">Hydrolase</keyword>
<dbReference type="InterPro" id="IPR052016">
    <property type="entry name" value="Bact_Sigma-Reg"/>
</dbReference>
<dbReference type="EMBL" id="FOKA01000006">
    <property type="protein sequence ID" value="SFB05962.1"/>
    <property type="molecule type" value="Genomic_DNA"/>
</dbReference>
<dbReference type="AlphaFoldDB" id="A0A1I0XY61"/>
<dbReference type="STRING" id="988821.SAMN05421867_10662"/>